<sequence length="112" mass="12464">MEKSTTFVNKVLQVSRFRFELGLLVDMPNPGSGTSIDGNIARRFLMDASAITSGYNIKSTVFYAYAKETAILYTELYPWYCMPASKHKLLIHGSQIIEHALLTIGRGTGSLE</sequence>
<evidence type="ECO:0000313" key="1">
    <source>
        <dbReference type="EMBL" id="KAJ8878913.1"/>
    </source>
</evidence>
<reference evidence="1 2" key="1">
    <citation type="submission" date="2023-02" db="EMBL/GenBank/DDBJ databases">
        <title>LHISI_Scaffold_Assembly.</title>
        <authorList>
            <person name="Stuart O.P."/>
            <person name="Cleave R."/>
            <person name="Magrath M.J.L."/>
            <person name="Mikheyev A.S."/>
        </authorList>
    </citation>
    <scope>NUCLEOTIDE SEQUENCE [LARGE SCALE GENOMIC DNA]</scope>
    <source>
        <strain evidence="1">Daus_M_001</strain>
        <tissue evidence="1">Leg muscle</tissue>
    </source>
</reference>
<keyword evidence="2" id="KW-1185">Reference proteome</keyword>
<dbReference type="Proteomes" id="UP001159363">
    <property type="component" value="Chromosome 6"/>
</dbReference>
<name>A0ABQ9H3N6_9NEOP</name>
<dbReference type="EMBL" id="JARBHB010000007">
    <property type="protein sequence ID" value="KAJ8878913.1"/>
    <property type="molecule type" value="Genomic_DNA"/>
</dbReference>
<protein>
    <submittedName>
        <fullName evidence="1">Uncharacterized protein</fullName>
    </submittedName>
</protein>
<gene>
    <name evidence="1" type="ORF">PR048_019516</name>
</gene>
<evidence type="ECO:0000313" key="2">
    <source>
        <dbReference type="Proteomes" id="UP001159363"/>
    </source>
</evidence>
<accession>A0ABQ9H3N6</accession>
<proteinExistence type="predicted"/>
<comment type="caution">
    <text evidence="1">The sequence shown here is derived from an EMBL/GenBank/DDBJ whole genome shotgun (WGS) entry which is preliminary data.</text>
</comment>
<organism evidence="1 2">
    <name type="scientific">Dryococelus australis</name>
    <dbReference type="NCBI Taxonomy" id="614101"/>
    <lineage>
        <taxon>Eukaryota</taxon>
        <taxon>Metazoa</taxon>
        <taxon>Ecdysozoa</taxon>
        <taxon>Arthropoda</taxon>
        <taxon>Hexapoda</taxon>
        <taxon>Insecta</taxon>
        <taxon>Pterygota</taxon>
        <taxon>Neoptera</taxon>
        <taxon>Polyneoptera</taxon>
        <taxon>Phasmatodea</taxon>
        <taxon>Verophasmatodea</taxon>
        <taxon>Anareolatae</taxon>
        <taxon>Phasmatidae</taxon>
        <taxon>Eurycanthinae</taxon>
        <taxon>Dryococelus</taxon>
    </lineage>
</organism>